<name>A0A0A9F773_ARUDO</name>
<dbReference type="AlphaFoldDB" id="A0A0A9F773"/>
<protein>
    <submittedName>
        <fullName evidence="1">Uncharacterized protein</fullName>
    </submittedName>
</protein>
<dbReference type="EMBL" id="GBRH01190842">
    <property type="protein sequence ID" value="JAE07054.1"/>
    <property type="molecule type" value="Transcribed_RNA"/>
</dbReference>
<reference evidence="1" key="1">
    <citation type="submission" date="2014-09" db="EMBL/GenBank/DDBJ databases">
        <authorList>
            <person name="Magalhaes I.L.F."/>
            <person name="Oliveira U."/>
            <person name="Santos F.R."/>
            <person name="Vidigal T.H.D.A."/>
            <person name="Brescovit A.D."/>
            <person name="Santos A.J."/>
        </authorList>
    </citation>
    <scope>NUCLEOTIDE SEQUENCE</scope>
    <source>
        <tissue evidence="1">Shoot tissue taken approximately 20 cm above the soil surface</tissue>
    </source>
</reference>
<proteinExistence type="predicted"/>
<accession>A0A0A9F773</accession>
<reference evidence="1" key="2">
    <citation type="journal article" date="2015" name="Data Brief">
        <title>Shoot transcriptome of the giant reed, Arundo donax.</title>
        <authorList>
            <person name="Barrero R.A."/>
            <person name="Guerrero F.D."/>
            <person name="Moolhuijzen P."/>
            <person name="Goolsby J.A."/>
            <person name="Tidwell J."/>
            <person name="Bellgard S.E."/>
            <person name="Bellgard M.I."/>
        </authorList>
    </citation>
    <scope>NUCLEOTIDE SEQUENCE</scope>
    <source>
        <tissue evidence="1">Shoot tissue taken approximately 20 cm above the soil surface</tissue>
    </source>
</reference>
<sequence length="29" mass="2880">MCAIGGDGFIERRGQAAKAAGRANSVVSS</sequence>
<organism evidence="1">
    <name type="scientific">Arundo donax</name>
    <name type="common">Giant reed</name>
    <name type="synonym">Donax arundinaceus</name>
    <dbReference type="NCBI Taxonomy" id="35708"/>
    <lineage>
        <taxon>Eukaryota</taxon>
        <taxon>Viridiplantae</taxon>
        <taxon>Streptophyta</taxon>
        <taxon>Embryophyta</taxon>
        <taxon>Tracheophyta</taxon>
        <taxon>Spermatophyta</taxon>
        <taxon>Magnoliopsida</taxon>
        <taxon>Liliopsida</taxon>
        <taxon>Poales</taxon>
        <taxon>Poaceae</taxon>
        <taxon>PACMAD clade</taxon>
        <taxon>Arundinoideae</taxon>
        <taxon>Arundineae</taxon>
        <taxon>Arundo</taxon>
    </lineage>
</organism>
<evidence type="ECO:0000313" key="1">
    <source>
        <dbReference type="EMBL" id="JAE07054.1"/>
    </source>
</evidence>